<evidence type="ECO:0000313" key="2">
    <source>
        <dbReference type="EMBL" id="QAY70959.1"/>
    </source>
</evidence>
<dbReference type="Proteomes" id="UP000292118">
    <property type="component" value="Chromosome"/>
</dbReference>
<dbReference type="AlphaFoldDB" id="A0A4P6F9K5"/>
<dbReference type="KEGG" id="xya:ET471_13755"/>
<sequence length="285" mass="32318">MTRRYARREAIRAMDPVTQAEEIVRLVATYEFPWDVQQALSFALFRTYAVPSIGGLLARTAELTERTQKRHDDTVLILDAVLTHGMASAEGRTAVRRMNHMHRAYGIPDDDMRYVLATFVVMPVRWISAYGWRRLTGTEVEATVVYYAALGRRMGITGIPTTYAAFADLLDAYEAERFAYDAGGRSVADATLRLLRTFPPYRLLPAPVVRLFAFSILDEHLCRAFRYPRPPAPVVAACRTLLRLRGRVVRLLPPRRRPVTAADLSSLRTYPHGYRVEDLGTFPEA</sequence>
<dbReference type="InterPro" id="IPR046366">
    <property type="entry name" value="MPAB"/>
</dbReference>
<dbReference type="RefSeq" id="WP_129189197.1">
    <property type="nucleotide sequence ID" value="NZ_CP035493.1"/>
</dbReference>
<accession>A0A4P6F9K5</accession>
<protein>
    <submittedName>
        <fullName evidence="2">DUF2236 domain-containing protein</fullName>
    </submittedName>
</protein>
<dbReference type="GO" id="GO:0016491">
    <property type="term" value="F:oxidoreductase activity"/>
    <property type="evidence" value="ECO:0007669"/>
    <property type="project" value="InterPro"/>
</dbReference>
<reference evidence="2 3" key="1">
    <citation type="submission" date="2019-01" db="EMBL/GenBank/DDBJ databases">
        <title>Genome sequencing of strain FW10M-9.</title>
        <authorList>
            <person name="Heo J."/>
            <person name="Kim S.-J."/>
            <person name="Kim J.-S."/>
            <person name="Hong S.-B."/>
            <person name="Kwon S.-W."/>
        </authorList>
    </citation>
    <scope>NUCLEOTIDE SEQUENCE [LARGE SCALE GENOMIC DNA]</scope>
    <source>
        <strain evidence="2 3">FW10M-9</strain>
    </source>
</reference>
<organism evidence="2 3">
    <name type="scientific">Xylanimonas protaetiae</name>
    <dbReference type="NCBI Taxonomy" id="2509457"/>
    <lineage>
        <taxon>Bacteria</taxon>
        <taxon>Bacillati</taxon>
        <taxon>Actinomycetota</taxon>
        <taxon>Actinomycetes</taxon>
        <taxon>Micrococcales</taxon>
        <taxon>Promicromonosporaceae</taxon>
        <taxon>Xylanimonas</taxon>
    </lineage>
</organism>
<dbReference type="InterPro" id="IPR018713">
    <property type="entry name" value="MPAB/Lcp_cat_dom"/>
</dbReference>
<dbReference type="Pfam" id="PF09995">
    <property type="entry name" value="MPAB_Lcp_cat"/>
    <property type="match status" value="1"/>
</dbReference>
<dbReference type="EMBL" id="CP035493">
    <property type="protein sequence ID" value="QAY70959.1"/>
    <property type="molecule type" value="Genomic_DNA"/>
</dbReference>
<dbReference type="PANTHER" id="PTHR36124">
    <property type="match status" value="1"/>
</dbReference>
<gene>
    <name evidence="2" type="ORF">ET471_13755</name>
</gene>
<evidence type="ECO:0000259" key="1">
    <source>
        <dbReference type="Pfam" id="PF09995"/>
    </source>
</evidence>
<evidence type="ECO:0000313" key="3">
    <source>
        <dbReference type="Proteomes" id="UP000292118"/>
    </source>
</evidence>
<dbReference type="OrthoDB" id="836517at2"/>
<dbReference type="PANTHER" id="PTHR36124:SF1">
    <property type="entry name" value="ER-BOUND OXYGENASE MPAB_MPAB'_RUBBER OXYGENASE CATALYTIC DOMAIN-CONTAINING PROTEIN"/>
    <property type="match status" value="1"/>
</dbReference>
<feature type="domain" description="ER-bound oxygenase mpaB/mpaB'/Rubber oxygenase catalytic" evidence="1">
    <location>
        <begin position="67"/>
        <end position="242"/>
    </location>
</feature>
<name>A0A4P6F9K5_9MICO</name>
<keyword evidence="3" id="KW-1185">Reference proteome</keyword>
<proteinExistence type="predicted"/>